<keyword evidence="2" id="KW-1185">Reference proteome</keyword>
<accession>A0ABY2ID51</accession>
<dbReference type="InterPro" id="IPR029046">
    <property type="entry name" value="LolA/LolB/LppX"/>
</dbReference>
<organism evidence="1 2">
    <name type="scientific">Cryobacterium algoricola</name>
    <dbReference type="NCBI Taxonomy" id="1259183"/>
    <lineage>
        <taxon>Bacteria</taxon>
        <taxon>Bacillati</taxon>
        <taxon>Actinomycetota</taxon>
        <taxon>Actinomycetes</taxon>
        <taxon>Micrococcales</taxon>
        <taxon>Microbacteriaceae</taxon>
        <taxon>Cryobacterium</taxon>
    </lineage>
</organism>
<evidence type="ECO:0008006" key="3">
    <source>
        <dbReference type="Google" id="ProtNLM"/>
    </source>
</evidence>
<evidence type="ECO:0000313" key="1">
    <source>
        <dbReference type="EMBL" id="TFB87531.1"/>
    </source>
</evidence>
<protein>
    <recommendedName>
        <fullName evidence="3">DUF2092 domain-containing protein</fullName>
    </recommendedName>
</protein>
<dbReference type="EMBL" id="SOFG01000011">
    <property type="protein sequence ID" value="TFB87531.1"/>
    <property type="molecule type" value="Genomic_DNA"/>
</dbReference>
<dbReference type="Proteomes" id="UP000297608">
    <property type="component" value="Unassembled WGS sequence"/>
</dbReference>
<dbReference type="SUPFAM" id="SSF89392">
    <property type="entry name" value="Prokaryotic lipoproteins and lipoprotein localization factors"/>
    <property type="match status" value="1"/>
</dbReference>
<sequence length="370" mass="37288">MTPRTFTKWLPAIVIPAVIAVGALAVPLTAGAAVDLPDKTPEQVLALVGTSTVDALSGTIEQTSELGLPELPTTGPSASANTGAASALELLTGSHTGRVYLNGPDNIRLQVLDNLAERDLVRNGSDVWLYNSKDNSAAHLTLPAKDAEGPDATTEGGMATPEQLAAKFLSAVDPSTTVSVGTDGSVAGRSVYDLVLTPKTTGTLVGAVSISVDSQTGLPLAVEVTARGQEKPAFRLAFTEISLGAPDASLFTFSPPAGASVTEQALPDAAALAQKDPADPADHATQKAEAEKFLAGVTISGTGWDAVVELPAGSVPADLSSSPLLGQLTTAVTGGRVISTALVSVLLTDDGRVFAGAVPGERLQAAAVGG</sequence>
<dbReference type="Gene3D" id="2.50.20.10">
    <property type="entry name" value="Lipoprotein localisation LolA/LolB/LppX"/>
    <property type="match status" value="1"/>
</dbReference>
<evidence type="ECO:0000313" key="2">
    <source>
        <dbReference type="Proteomes" id="UP000297608"/>
    </source>
</evidence>
<dbReference type="PANTHER" id="PTHR37507">
    <property type="entry name" value="SPORULATION PROTEIN YDCC"/>
    <property type="match status" value="1"/>
</dbReference>
<dbReference type="RefSeq" id="WP_134534685.1">
    <property type="nucleotide sequence ID" value="NZ_SOFG01000011.1"/>
</dbReference>
<dbReference type="InterPro" id="IPR004564">
    <property type="entry name" value="OM_lipoprot_carrier_LolA-like"/>
</dbReference>
<dbReference type="InterPro" id="IPR052944">
    <property type="entry name" value="Sporulation_related"/>
</dbReference>
<comment type="caution">
    <text evidence="1">The sequence shown here is derived from an EMBL/GenBank/DDBJ whole genome shotgun (WGS) entry which is preliminary data.</text>
</comment>
<dbReference type="CDD" id="cd16325">
    <property type="entry name" value="LolA"/>
    <property type="match status" value="1"/>
</dbReference>
<name>A0ABY2ID51_9MICO</name>
<reference evidence="1 2" key="1">
    <citation type="submission" date="2019-03" db="EMBL/GenBank/DDBJ databases">
        <title>Genomics of glacier-inhabiting Cryobacterium strains.</title>
        <authorList>
            <person name="Liu Q."/>
            <person name="Xin Y.-H."/>
        </authorList>
    </citation>
    <scope>NUCLEOTIDE SEQUENCE [LARGE SCALE GENOMIC DNA]</scope>
    <source>
        <strain evidence="1 2">MDB2-B</strain>
    </source>
</reference>
<proteinExistence type="predicted"/>
<gene>
    <name evidence="1" type="ORF">E3O44_10585</name>
</gene>
<dbReference type="PANTHER" id="PTHR37507:SF2">
    <property type="entry name" value="SPORULATION PROTEIN YDCC"/>
    <property type="match status" value="1"/>
</dbReference>